<feature type="transmembrane region" description="Helical" evidence="1">
    <location>
        <begin position="52"/>
        <end position="70"/>
    </location>
</feature>
<dbReference type="EMBL" id="JPHZ01000011">
    <property type="protein sequence ID" value="KLT89781.1"/>
    <property type="molecule type" value="Genomic_DNA"/>
</dbReference>
<dbReference type="RefSeq" id="WP_000553831.1">
    <property type="nucleotide sequence ID" value="NZ_JPHZ01000011.1"/>
</dbReference>
<keyword evidence="1" id="KW-0472">Membrane</keyword>
<evidence type="ECO:0000313" key="2">
    <source>
        <dbReference type="EMBL" id="KLT89781.1"/>
    </source>
</evidence>
<dbReference type="AlphaFoldDB" id="A0A0J1A5K6"/>
<keyword evidence="1" id="KW-0812">Transmembrane</keyword>
<dbReference type="PATRIC" id="fig|1409923.3.peg.2974"/>
<evidence type="ECO:0000256" key="1">
    <source>
        <dbReference type="SAM" id="Phobius"/>
    </source>
</evidence>
<reference evidence="2 3" key="1">
    <citation type="submission" date="2014-07" db="EMBL/GenBank/DDBJ databases">
        <authorList>
            <person name="Harkins D.M."/>
            <person name="Lesho E."/>
            <person name="Waterman P.E."/>
            <person name="Chan A."/>
            <person name="Fouts D.E."/>
        </authorList>
    </citation>
    <scope>NUCLEOTIDE SEQUENCE [LARGE SCALE GENOMIC DNA]</scope>
    <source>
        <strain evidence="2 3">MRSN 3527</strain>
    </source>
</reference>
<protein>
    <submittedName>
        <fullName evidence="2">Uncharacterized protein</fullName>
    </submittedName>
</protein>
<organism evidence="2 3">
    <name type="scientific">Acinetobacter baumannii MRSN 3527</name>
    <dbReference type="NCBI Taxonomy" id="1409923"/>
    <lineage>
        <taxon>Bacteria</taxon>
        <taxon>Pseudomonadati</taxon>
        <taxon>Pseudomonadota</taxon>
        <taxon>Gammaproteobacteria</taxon>
        <taxon>Moraxellales</taxon>
        <taxon>Moraxellaceae</taxon>
        <taxon>Acinetobacter</taxon>
        <taxon>Acinetobacter calcoaceticus/baumannii complex</taxon>
    </lineage>
</organism>
<gene>
    <name evidence="2" type="ORF">T630_0618</name>
</gene>
<name>A0A0J1A5K6_ACIBA</name>
<proteinExistence type="predicted"/>
<evidence type="ECO:0000313" key="3">
    <source>
        <dbReference type="Proteomes" id="UP000036122"/>
    </source>
</evidence>
<dbReference type="Proteomes" id="UP000036122">
    <property type="component" value="Unassembled WGS sequence"/>
</dbReference>
<comment type="caution">
    <text evidence="2">The sequence shown here is derived from an EMBL/GenBank/DDBJ whole genome shotgun (WGS) entry which is preliminary data.</text>
</comment>
<accession>A0A0J1A5K6</accession>
<sequence length="98" mass="11062">MHQCPYCHSRHLKLLRQSEQSHQGVFAKLSSFSPMSLAAACMQLSKRSPIHPLVGGFVGLVVGGMFLLYVQHQDNTVSLHYQCEQCLQHFEIQQSSFS</sequence>
<keyword evidence="1" id="KW-1133">Transmembrane helix</keyword>